<protein>
    <submittedName>
        <fullName evidence="1">Uncharacterized protein</fullName>
    </submittedName>
</protein>
<dbReference type="KEGG" id="rul:UC8_43710"/>
<dbReference type="RefSeq" id="WP_068131634.1">
    <property type="nucleotide sequence ID" value="NZ_CP042914.1"/>
</dbReference>
<dbReference type="Proteomes" id="UP000325286">
    <property type="component" value="Chromosome"/>
</dbReference>
<proteinExistence type="predicted"/>
<dbReference type="AlphaFoldDB" id="A0A5B9QTF4"/>
<organism evidence="1 2">
    <name type="scientific">Roseimaritima ulvae</name>
    <dbReference type="NCBI Taxonomy" id="980254"/>
    <lineage>
        <taxon>Bacteria</taxon>
        <taxon>Pseudomonadati</taxon>
        <taxon>Planctomycetota</taxon>
        <taxon>Planctomycetia</taxon>
        <taxon>Pirellulales</taxon>
        <taxon>Pirellulaceae</taxon>
        <taxon>Roseimaritima</taxon>
    </lineage>
</organism>
<name>A0A5B9QTF4_9BACT</name>
<sequence>MLSYDQAVGLRNGIARLVERLHQGDIDDYTDEKLAIWYEIYRPIRETVHLHPPASGSPLLVGPASLADPRSQAEFEDHLLRIIRQDADRGEYVLQRLLRTYLQQFEFPAAA</sequence>
<reference evidence="1 2" key="1">
    <citation type="submission" date="2019-08" db="EMBL/GenBank/DDBJ databases">
        <title>Deep-cultivation of Planctomycetes and their phenomic and genomic characterization uncovers novel biology.</title>
        <authorList>
            <person name="Wiegand S."/>
            <person name="Jogler M."/>
            <person name="Boedeker C."/>
            <person name="Pinto D."/>
            <person name="Vollmers J."/>
            <person name="Rivas-Marin E."/>
            <person name="Kohn T."/>
            <person name="Peeters S.H."/>
            <person name="Heuer A."/>
            <person name="Rast P."/>
            <person name="Oberbeckmann S."/>
            <person name="Bunk B."/>
            <person name="Jeske O."/>
            <person name="Meyerdierks A."/>
            <person name="Storesund J.E."/>
            <person name="Kallscheuer N."/>
            <person name="Luecker S."/>
            <person name="Lage O.M."/>
            <person name="Pohl T."/>
            <person name="Merkel B.J."/>
            <person name="Hornburger P."/>
            <person name="Mueller R.-W."/>
            <person name="Bruemmer F."/>
            <person name="Labrenz M."/>
            <person name="Spormann A.M."/>
            <person name="Op den Camp H."/>
            <person name="Overmann J."/>
            <person name="Amann R."/>
            <person name="Jetten M.S.M."/>
            <person name="Mascher T."/>
            <person name="Medema M.H."/>
            <person name="Devos D.P."/>
            <person name="Kaster A.-K."/>
            <person name="Ovreas L."/>
            <person name="Rohde M."/>
            <person name="Galperin M.Y."/>
            <person name="Jogler C."/>
        </authorList>
    </citation>
    <scope>NUCLEOTIDE SEQUENCE [LARGE SCALE GENOMIC DNA]</scope>
    <source>
        <strain evidence="1 2">UC8</strain>
    </source>
</reference>
<evidence type="ECO:0000313" key="1">
    <source>
        <dbReference type="EMBL" id="QEG42337.1"/>
    </source>
</evidence>
<gene>
    <name evidence="1" type="ORF">UC8_43710</name>
</gene>
<dbReference type="EMBL" id="CP042914">
    <property type="protein sequence ID" value="QEG42337.1"/>
    <property type="molecule type" value="Genomic_DNA"/>
</dbReference>
<evidence type="ECO:0000313" key="2">
    <source>
        <dbReference type="Proteomes" id="UP000325286"/>
    </source>
</evidence>
<keyword evidence="2" id="KW-1185">Reference proteome</keyword>
<accession>A0A5B9QTF4</accession>